<dbReference type="PANTHER" id="PTHR42842:SF3">
    <property type="entry name" value="FAD_NAD(P)-BINDING OXIDOREDUCTASE FAMILY PROTEIN"/>
    <property type="match status" value="1"/>
</dbReference>
<dbReference type="STRING" id="39492.ERS852540_00146"/>
<dbReference type="SUPFAM" id="SSF51905">
    <property type="entry name" value="FAD/NAD(P)-binding domain"/>
    <property type="match status" value="1"/>
</dbReference>
<dbReference type="Gene3D" id="3.30.70.2700">
    <property type="match status" value="1"/>
</dbReference>
<dbReference type="AlphaFoldDB" id="A0A174Z9N5"/>
<name>A0A174Z9N5_9FIRM</name>
<evidence type="ECO:0000313" key="2">
    <source>
        <dbReference type="EMBL" id="CUQ80916.1"/>
    </source>
</evidence>
<reference evidence="2 3" key="1">
    <citation type="submission" date="2015-09" db="EMBL/GenBank/DDBJ databases">
        <authorList>
            <consortium name="Pathogen Informatics"/>
        </authorList>
    </citation>
    <scope>NUCLEOTIDE SEQUENCE [LARGE SCALE GENOMIC DNA]</scope>
    <source>
        <strain evidence="2 3">2789STDY5834928</strain>
    </source>
</reference>
<dbReference type="PANTHER" id="PTHR42842">
    <property type="entry name" value="FAD/NAD(P)-BINDING OXIDOREDUCTASE"/>
    <property type="match status" value="1"/>
</dbReference>
<dbReference type="EMBL" id="CZBY01000001">
    <property type="protein sequence ID" value="CUQ80916.1"/>
    <property type="molecule type" value="Genomic_DNA"/>
</dbReference>
<dbReference type="Pfam" id="PF21688">
    <property type="entry name" value="FAD-depend_C"/>
    <property type="match status" value="1"/>
</dbReference>
<evidence type="ECO:0000313" key="3">
    <source>
        <dbReference type="Proteomes" id="UP000095662"/>
    </source>
</evidence>
<dbReference type="Gene3D" id="3.50.50.60">
    <property type="entry name" value="FAD/NAD(P)-binding domain"/>
    <property type="match status" value="2"/>
</dbReference>
<organism evidence="2 3">
    <name type="scientific">[Eubacterium] siraeum</name>
    <dbReference type="NCBI Taxonomy" id="39492"/>
    <lineage>
        <taxon>Bacteria</taxon>
        <taxon>Bacillati</taxon>
        <taxon>Bacillota</taxon>
        <taxon>Clostridia</taxon>
        <taxon>Eubacteriales</taxon>
        <taxon>Oscillospiraceae</taxon>
        <taxon>Oscillospiraceae incertae sedis</taxon>
    </lineage>
</organism>
<gene>
    <name evidence="2" type="ORF">ERS852540_00146</name>
</gene>
<dbReference type="Proteomes" id="UP000095662">
    <property type="component" value="Unassembled WGS sequence"/>
</dbReference>
<evidence type="ECO:0000259" key="1">
    <source>
        <dbReference type="Pfam" id="PF21688"/>
    </source>
</evidence>
<proteinExistence type="predicted"/>
<dbReference type="PIRSF" id="PIRSF038984">
    <property type="entry name" value="FAD_binding_protein"/>
    <property type="match status" value="1"/>
</dbReference>
<dbReference type="InterPro" id="IPR036188">
    <property type="entry name" value="FAD/NAD-bd_sf"/>
</dbReference>
<dbReference type="InterPro" id="IPR049516">
    <property type="entry name" value="FAD-depend_C"/>
</dbReference>
<accession>A0A174Z9N5</accession>
<dbReference type="OrthoDB" id="9772594at2"/>
<protein>
    <submittedName>
        <fullName evidence="2">FAD dependent oxidoreductase</fullName>
    </submittedName>
</protein>
<feature type="domain" description="FAD-dependent protein C-terminal" evidence="1">
    <location>
        <begin position="283"/>
        <end position="479"/>
    </location>
</feature>
<dbReference type="PRINTS" id="PR00368">
    <property type="entry name" value="FADPNR"/>
</dbReference>
<sequence>MIKYSNIKMPPEHTINDITAFIDKKLKTSQPDPSRLKIIKKSVDARHKDDIHFVYTVAFASENENALLKKNSGNKNISPYKEIPYSLPQRAKLSKRPVIVGFGPAGMFAALYLAQCGVRPIVLERGLDVDSRKEKVRTFWEKGILDTECNVQFGEGGAGTFSDGKLNTGVNNPLSKTVFEEFVRHGAPEEIMYEAKPHIGTDKLSETVKNIRNDIISLGGEVIFGAKFCGYDTENGRIKAISYIKNDTEITIETDNVILAIGHSARDVFYMLKNRNVTMQPKNFSVGVRIEHKQSDLDRSMYGEMSGHPSLPAADYKLSVHDKNGRGIYTFCMCPGGVVTASSSEENTVVTNGMSYYARNGENANSAVLVGITPDDFENDDITAGIEFQRRIEKAAFKAAGANYSAPVCLVGDFLSKLTSEKFGNVTPSYPIGTTFVPPDEYLPDFVCDALRYALPQFAEKISCFGSPDAVMTGPETRSSSPVRIVRDETLSSVSVKGLYPCGEGAGYAGGIVTAAMDGLKCAMAVVGRNSRST</sequence>
<dbReference type="InterPro" id="IPR028348">
    <property type="entry name" value="FAD-binding_protein"/>
</dbReference>